<evidence type="ECO:0000313" key="1">
    <source>
        <dbReference type="EMBL" id="GAB16992.1"/>
    </source>
</evidence>
<dbReference type="eggNOG" id="ENOG502ZMYT">
    <property type="taxonomic scope" value="Bacteria"/>
</dbReference>
<evidence type="ECO:0000313" key="2">
    <source>
        <dbReference type="Proteomes" id="UP000035034"/>
    </source>
</evidence>
<dbReference type="EMBL" id="BAEH01000018">
    <property type="protein sequence ID" value="GAB16992.1"/>
    <property type="molecule type" value="Genomic_DNA"/>
</dbReference>
<evidence type="ECO:0008006" key="3">
    <source>
        <dbReference type="Google" id="ProtNLM"/>
    </source>
</evidence>
<sequence length="165" mass="18174">MGQIAQYQRLEDAQLDELLAGDRADVFERIEELAEEGGGVEDIDKFWDGLHFVLTGKPGSEPVDGDPLSEAIVGIAFFDDDEDADFITYIPADQVGRIRVALDAAPDEKVAQGFDAKAMRKKVYPNIWSDDAAELITTLTTELHRLQGFYRAAHDAGQAVVVSIY</sequence>
<dbReference type="Proteomes" id="UP000035034">
    <property type="component" value="Unassembled WGS sequence"/>
</dbReference>
<dbReference type="SUPFAM" id="SSF111069">
    <property type="entry name" value="Hypothetical protein yfbM"/>
    <property type="match status" value="1"/>
</dbReference>
<keyword evidence="2" id="KW-1185">Reference proteome</keyword>
<proteinExistence type="predicted"/>
<dbReference type="InterPro" id="IPR035944">
    <property type="entry name" value="YfbM-like_sf"/>
</dbReference>
<dbReference type="OrthoDB" id="5354816at2"/>
<organism evidence="1 2">
    <name type="scientific">Gordonia effusa NBRC 100432</name>
    <dbReference type="NCBI Taxonomy" id="1077974"/>
    <lineage>
        <taxon>Bacteria</taxon>
        <taxon>Bacillati</taxon>
        <taxon>Actinomycetota</taxon>
        <taxon>Actinomycetes</taxon>
        <taxon>Mycobacteriales</taxon>
        <taxon>Gordoniaceae</taxon>
        <taxon>Gordonia</taxon>
    </lineage>
</organism>
<dbReference type="RefSeq" id="WP_007316330.1">
    <property type="nucleotide sequence ID" value="NZ_BAEH01000018.1"/>
</dbReference>
<dbReference type="Pfam" id="PF08974">
    <property type="entry name" value="DUF1877"/>
    <property type="match status" value="1"/>
</dbReference>
<comment type="caution">
    <text evidence="1">The sequence shown here is derived from an EMBL/GenBank/DDBJ whole genome shotgun (WGS) entry which is preliminary data.</text>
</comment>
<name>H0QVZ1_9ACTN</name>
<protein>
    <recommendedName>
        <fullName evidence="3">DUF1877 family protein</fullName>
    </recommendedName>
</protein>
<dbReference type="Gene3D" id="3.40.1760.10">
    <property type="entry name" value="YfbM-like super family"/>
    <property type="match status" value="1"/>
</dbReference>
<dbReference type="InterPro" id="IPR015068">
    <property type="entry name" value="DUF1877"/>
</dbReference>
<dbReference type="STRING" id="1077974.GOEFS_018_00250"/>
<reference evidence="1 2" key="1">
    <citation type="submission" date="2011-12" db="EMBL/GenBank/DDBJ databases">
        <title>Whole genome shotgun sequence of Gordonia effusa NBRC 100432.</title>
        <authorList>
            <person name="Yoshida I."/>
            <person name="Takarada H."/>
            <person name="Hosoyama A."/>
            <person name="Tsuchikane K."/>
            <person name="Katsumata H."/>
            <person name="Yamazaki S."/>
            <person name="Fujita N."/>
        </authorList>
    </citation>
    <scope>NUCLEOTIDE SEQUENCE [LARGE SCALE GENOMIC DNA]</scope>
    <source>
        <strain evidence="1 2">NBRC 100432</strain>
    </source>
</reference>
<accession>H0QVZ1</accession>
<gene>
    <name evidence="1" type="ORF">GOEFS_018_00250</name>
</gene>
<dbReference type="AlphaFoldDB" id="H0QVZ1"/>